<dbReference type="PANTHER" id="PTHR47592">
    <property type="entry name" value="PBF68 PROTEIN"/>
    <property type="match status" value="1"/>
</dbReference>
<sequence>MAGESVREMSSKFAKLEKFEGQDFRRWKKKMHFLLTNLKVVYVLSTPMPEEVENETIDQQRRRLKWENDDYICRGHILNGMSDALFDVYQNAESAKELWDSLESKYMADDATSKKFLVSNFNNYKMVDSRPVMEQYNELLHILGQYTQHDLKMDESIAVSSIIDKLPPLWKDYKRTLKHQKEDLTLVQLGSHIRIEESLRAQEDDKTKGKNIASSSVNVVEHDGKPKKFNKFKGNKRKFSNDTNKSKKKTKFTCWRCGMSGHLKKDCRVKLSGNNKGSGGAGPSGSKDPPTQTGTFPGCSLNVTKNINAAVDTMVPTGRAKSLQHNVIEHELHSVCDNKRFVVDTMQLPLYKNLKQCKSSICKTKLQHKNFESKVIRSTDKEIGFGPNEFRPYALKFNSNETCSYPTWPLNLENKVEQAIDPTHSKHTSRINDSSFNFNSVLNYVSFISESFLIQDDEFAWWVDSGATIHVCKDLRWFEEFKPSDDGSILRMGNVATEPIKGAGKVRLIFTSGKQLLLEYVLYVPGIRKNLLSGIVLNNLGFKQVIESDKFILSRHGTFVGFGYLSNGMFKLNVNVPFANESVCVASSSNNKVDQVSNLWHARLGHVNYFRMRDMSKMSLIPPFDMHRNKCHTCKLTRITRKPFKDVNRDSKVLDLIHSDLCDFHSTPSLGNKKYVITFIDDASRFCYVYLLHSKDEALDKFKIYKQEVELHQNGLIKNLRTDRGGEYCDPVYFQSTGIIHQTTAPYTPQQNGVAERKNRTLKEMVNSMLSYSGLSEGFWGEAMLTACHLLNRIPNKRTKVTSYELWCKKAPNLSYLRVWGCRAVVRLTEPKIRTLGERGIDCIFIGYAEHSPVYRFYVIEPNDFVAVHTVIESKDADFGNEDRFSSIPRLKDMPQSLKTSTAASTSANTRDVPSSSTKPRKSTRARKAKSFGDDFQLYLVEGSRDGIKSQYQYCYNIEEDPKTFSEAMASRDASFWKEAVQDEMDSIIQSKTWKLTNLPPGCKALECKWIFKRKKKVDGSIDKFKARLVIQGFRQKEGIDFFDTYAPVARISTIRLLLALASIHNLVIHQMDVNTAFLNGELDEEIYMKQPEGFVVPGNEHKVCKLVKSLYGLKQAPKQWHQKFDDVVLSDGFVINQADKCVYSKFDSTGKGVIICLYVDDMLIFGTDQGQVDKTKEFLSSKFAMKDMGEAEVILGIRITRGNNSISISQSHYIEKMLKKFNFQDCSPVGTPIDPNIRLMPNQGDPISQLEYSKAIGCLMYAMISTRPDIAYAVGKLSRYTSNPSTHHWQAINRLFKYLKGTMNYSLCYSGFPSVLEGYSDASWITNMEDYSSTSGWVFLLGGGAISWASKKQTCITSSTMESEFVALAAAGKEAEWLRNLIFEIPLWSKPISPISIRCDSAATLAKAYSQVNNDKSRHLGVRHGMIRELIMNGVISIEFVRSEYNMADHLTKGLGRDLVNKSAKGMGLKSIL</sequence>
<dbReference type="Pfam" id="PF13976">
    <property type="entry name" value="gag_pre-integrs"/>
    <property type="match status" value="1"/>
</dbReference>
<evidence type="ECO:0000256" key="2">
    <source>
        <dbReference type="PROSITE-ProRule" id="PRU00047"/>
    </source>
</evidence>
<dbReference type="Pfam" id="PF22936">
    <property type="entry name" value="Pol_BBD"/>
    <property type="match status" value="1"/>
</dbReference>
<dbReference type="InterPro" id="IPR036875">
    <property type="entry name" value="Znf_CCHC_sf"/>
</dbReference>
<feature type="compositionally biased region" description="Basic residues" evidence="3">
    <location>
        <begin position="227"/>
        <end position="238"/>
    </location>
</feature>
<evidence type="ECO:0000313" key="7">
    <source>
        <dbReference type="Proteomes" id="UP001229421"/>
    </source>
</evidence>
<name>A0AAD8NSY2_TARER</name>
<evidence type="ECO:0000256" key="1">
    <source>
        <dbReference type="ARBA" id="ARBA00022750"/>
    </source>
</evidence>
<dbReference type="InterPro" id="IPR036397">
    <property type="entry name" value="RNaseH_sf"/>
</dbReference>
<dbReference type="PANTHER" id="PTHR47592:SF29">
    <property type="entry name" value="ZINC FINGER, CCHC-TYPE"/>
    <property type="match status" value="1"/>
</dbReference>
<dbReference type="Pfam" id="PF25597">
    <property type="entry name" value="SH3_retrovirus"/>
    <property type="match status" value="1"/>
</dbReference>
<dbReference type="PROSITE" id="PS50158">
    <property type="entry name" value="ZF_CCHC"/>
    <property type="match status" value="1"/>
</dbReference>
<dbReference type="InterPro" id="IPR013103">
    <property type="entry name" value="RVT_2"/>
</dbReference>
<dbReference type="GO" id="GO:0008270">
    <property type="term" value="F:zinc ion binding"/>
    <property type="evidence" value="ECO:0007669"/>
    <property type="project" value="UniProtKB-KW"/>
</dbReference>
<dbReference type="GO" id="GO:0015074">
    <property type="term" value="P:DNA integration"/>
    <property type="evidence" value="ECO:0007669"/>
    <property type="project" value="InterPro"/>
</dbReference>
<feature type="domain" description="CCHC-type" evidence="4">
    <location>
        <begin position="254"/>
        <end position="268"/>
    </location>
</feature>
<dbReference type="InterPro" id="IPR012337">
    <property type="entry name" value="RNaseH-like_sf"/>
</dbReference>
<dbReference type="GO" id="GO:0004190">
    <property type="term" value="F:aspartic-type endopeptidase activity"/>
    <property type="evidence" value="ECO:0007669"/>
    <property type="project" value="UniProtKB-KW"/>
</dbReference>
<dbReference type="InterPro" id="IPR025724">
    <property type="entry name" value="GAG-pre-integrase_dom"/>
</dbReference>
<evidence type="ECO:0000313" key="6">
    <source>
        <dbReference type="EMBL" id="KAK1427080.1"/>
    </source>
</evidence>
<keyword evidence="2" id="KW-0479">Metal-binding</keyword>
<gene>
    <name evidence="6" type="ORF">QVD17_15763</name>
</gene>
<dbReference type="Gene3D" id="3.30.420.10">
    <property type="entry name" value="Ribonuclease H-like superfamily/Ribonuclease H"/>
    <property type="match status" value="1"/>
</dbReference>
<evidence type="ECO:0000259" key="5">
    <source>
        <dbReference type="PROSITE" id="PS50994"/>
    </source>
</evidence>
<dbReference type="SMART" id="SM00343">
    <property type="entry name" value="ZnF_C2HC"/>
    <property type="match status" value="1"/>
</dbReference>
<dbReference type="CDD" id="cd09272">
    <property type="entry name" value="RNase_HI_RT_Ty1"/>
    <property type="match status" value="1"/>
</dbReference>
<keyword evidence="2" id="KW-0862">Zinc</keyword>
<feature type="compositionally biased region" description="Polar residues" evidence="3">
    <location>
        <begin position="909"/>
        <end position="918"/>
    </location>
</feature>
<dbReference type="InterPro" id="IPR054722">
    <property type="entry name" value="PolX-like_BBD"/>
</dbReference>
<feature type="compositionally biased region" description="Basic residues" evidence="3">
    <location>
        <begin position="919"/>
        <end position="929"/>
    </location>
</feature>
<dbReference type="SUPFAM" id="SSF53098">
    <property type="entry name" value="Ribonuclease H-like"/>
    <property type="match status" value="1"/>
</dbReference>
<dbReference type="GO" id="GO:0003676">
    <property type="term" value="F:nucleic acid binding"/>
    <property type="evidence" value="ECO:0007669"/>
    <property type="project" value="InterPro"/>
</dbReference>
<evidence type="ECO:0000259" key="4">
    <source>
        <dbReference type="PROSITE" id="PS50158"/>
    </source>
</evidence>
<comment type="caution">
    <text evidence="6">The sequence shown here is derived from an EMBL/GenBank/DDBJ whole genome shotgun (WGS) entry which is preliminary data.</text>
</comment>
<proteinExistence type="predicted"/>
<dbReference type="InterPro" id="IPR001584">
    <property type="entry name" value="Integrase_cat-core"/>
</dbReference>
<feature type="region of interest" description="Disordered" evidence="3">
    <location>
        <begin position="895"/>
        <end position="929"/>
    </location>
</feature>
<keyword evidence="1" id="KW-0378">Hydrolase</keyword>
<evidence type="ECO:0008006" key="8">
    <source>
        <dbReference type="Google" id="ProtNLM"/>
    </source>
</evidence>
<accession>A0AAD8NSY2</accession>
<dbReference type="InterPro" id="IPR043502">
    <property type="entry name" value="DNA/RNA_pol_sf"/>
</dbReference>
<dbReference type="Pfam" id="PF14223">
    <property type="entry name" value="Retrotran_gag_2"/>
    <property type="match status" value="1"/>
</dbReference>
<keyword evidence="1" id="KW-0645">Protease</keyword>
<protein>
    <recommendedName>
        <fullName evidence="8">Zinc finger, CCHC-type</fullName>
    </recommendedName>
</protein>
<keyword evidence="1" id="KW-0064">Aspartyl protease</keyword>
<dbReference type="SUPFAM" id="SSF56672">
    <property type="entry name" value="DNA/RNA polymerases"/>
    <property type="match status" value="1"/>
</dbReference>
<reference evidence="6" key="1">
    <citation type="journal article" date="2023" name="bioRxiv">
        <title>Improved chromosome-level genome assembly for marigold (Tagetes erecta).</title>
        <authorList>
            <person name="Jiang F."/>
            <person name="Yuan L."/>
            <person name="Wang S."/>
            <person name="Wang H."/>
            <person name="Xu D."/>
            <person name="Wang A."/>
            <person name="Fan W."/>
        </authorList>
    </citation>
    <scope>NUCLEOTIDE SEQUENCE</scope>
    <source>
        <strain evidence="6">WSJ</strain>
        <tissue evidence="6">Leaf</tissue>
    </source>
</reference>
<dbReference type="Proteomes" id="UP001229421">
    <property type="component" value="Unassembled WGS sequence"/>
</dbReference>
<dbReference type="Pfam" id="PF07727">
    <property type="entry name" value="RVT_2"/>
    <property type="match status" value="1"/>
</dbReference>
<feature type="region of interest" description="Disordered" evidence="3">
    <location>
        <begin position="224"/>
        <end position="244"/>
    </location>
</feature>
<feature type="domain" description="Integrase catalytic" evidence="5">
    <location>
        <begin position="639"/>
        <end position="811"/>
    </location>
</feature>
<dbReference type="InterPro" id="IPR001878">
    <property type="entry name" value="Znf_CCHC"/>
</dbReference>
<organism evidence="6 7">
    <name type="scientific">Tagetes erecta</name>
    <name type="common">African marigold</name>
    <dbReference type="NCBI Taxonomy" id="13708"/>
    <lineage>
        <taxon>Eukaryota</taxon>
        <taxon>Viridiplantae</taxon>
        <taxon>Streptophyta</taxon>
        <taxon>Embryophyta</taxon>
        <taxon>Tracheophyta</taxon>
        <taxon>Spermatophyta</taxon>
        <taxon>Magnoliopsida</taxon>
        <taxon>eudicotyledons</taxon>
        <taxon>Gunneridae</taxon>
        <taxon>Pentapetalae</taxon>
        <taxon>asterids</taxon>
        <taxon>campanulids</taxon>
        <taxon>Asterales</taxon>
        <taxon>Asteraceae</taxon>
        <taxon>Asteroideae</taxon>
        <taxon>Heliantheae alliance</taxon>
        <taxon>Tageteae</taxon>
        <taxon>Tagetes</taxon>
    </lineage>
</organism>
<keyword evidence="2" id="KW-0863">Zinc-finger</keyword>
<dbReference type="PROSITE" id="PS50994">
    <property type="entry name" value="INTEGRASE"/>
    <property type="match status" value="1"/>
</dbReference>
<feature type="region of interest" description="Disordered" evidence="3">
    <location>
        <begin position="274"/>
        <end position="295"/>
    </location>
</feature>
<dbReference type="SUPFAM" id="SSF57756">
    <property type="entry name" value="Retrovirus zinc finger-like domains"/>
    <property type="match status" value="1"/>
</dbReference>
<dbReference type="EMBL" id="JAUHHV010000004">
    <property type="protein sequence ID" value="KAK1427080.1"/>
    <property type="molecule type" value="Genomic_DNA"/>
</dbReference>
<evidence type="ECO:0000256" key="3">
    <source>
        <dbReference type="SAM" id="MobiDB-lite"/>
    </source>
</evidence>
<dbReference type="InterPro" id="IPR057670">
    <property type="entry name" value="SH3_retrovirus"/>
</dbReference>
<keyword evidence="7" id="KW-1185">Reference proteome</keyword>